<dbReference type="EMBL" id="JAEFCI010007286">
    <property type="protein sequence ID" value="KAG5459153.1"/>
    <property type="molecule type" value="Genomic_DNA"/>
</dbReference>
<feature type="region of interest" description="Disordered" evidence="4">
    <location>
        <begin position="337"/>
        <end position="405"/>
    </location>
</feature>
<evidence type="ECO:0008006" key="7">
    <source>
        <dbReference type="Google" id="ProtNLM"/>
    </source>
</evidence>
<evidence type="ECO:0000256" key="3">
    <source>
        <dbReference type="ARBA" id="ARBA00023274"/>
    </source>
</evidence>
<accession>A0A8H7ZUB4</accession>
<dbReference type="InterPro" id="IPR036967">
    <property type="entry name" value="Ribosomal_uS11_sf"/>
</dbReference>
<dbReference type="AlphaFoldDB" id="A0A8H7ZUB4"/>
<dbReference type="Proteomes" id="UP000673691">
    <property type="component" value="Unassembled WGS sequence"/>
</dbReference>
<dbReference type="InterPro" id="IPR001971">
    <property type="entry name" value="Ribosomal_uS11"/>
</dbReference>
<evidence type="ECO:0000256" key="4">
    <source>
        <dbReference type="SAM" id="MobiDB-lite"/>
    </source>
</evidence>
<gene>
    <name evidence="5" type="ORF">BJ554DRAFT_480</name>
</gene>
<organism evidence="5 6">
    <name type="scientific">Olpidium bornovanus</name>
    <dbReference type="NCBI Taxonomy" id="278681"/>
    <lineage>
        <taxon>Eukaryota</taxon>
        <taxon>Fungi</taxon>
        <taxon>Fungi incertae sedis</taxon>
        <taxon>Olpidiomycota</taxon>
        <taxon>Olpidiomycotina</taxon>
        <taxon>Olpidiomycetes</taxon>
        <taxon>Olpidiales</taxon>
        <taxon>Olpidiaceae</taxon>
        <taxon>Olpidium</taxon>
    </lineage>
</organism>
<feature type="region of interest" description="Disordered" evidence="4">
    <location>
        <begin position="1"/>
        <end position="120"/>
    </location>
</feature>
<dbReference type="SUPFAM" id="SSF53137">
    <property type="entry name" value="Translational machinery components"/>
    <property type="match status" value="1"/>
</dbReference>
<evidence type="ECO:0000313" key="5">
    <source>
        <dbReference type="EMBL" id="KAG5459153.1"/>
    </source>
</evidence>
<keyword evidence="2" id="KW-0689">Ribosomal protein</keyword>
<evidence type="ECO:0000256" key="1">
    <source>
        <dbReference type="ARBA" id="ARBA00006194"/>
    </source>
</evidence>
<feature type="compositionally biased region" description="Gly residues" evidence="4">
    <location>
        <begin position="15"/>
        <end position="24"/>
    </location>
</feature>
<name>A0A8H7ZUB4_9FUNG</name>
<comment type="similarity">
    <text evidence="1">Belongs to the universal ribosomal protein uS11 family.</text>
</comment>
<feature type="compositionally biased region" description="Low complexity" evidence="4">
    <location>
        <begin position="36"/>
        <end position="46"/>
    </location>
</feature>
<feature type="compositionally biased region" description="Basic and acidic residues" evidence="4">
    <location>
        <begin position="368"/>
        <end position="377"/>
    </location>
</feature>
<keyword evidence="3" id="KW-0687">Ribonucleoprotein</keyword>
<reference evidence="5 6" key="1">
    <citation type="journal article" name="Sci. Rep.">
        <title>Genome-scale phylogenetic analyses confirm Olpidium as the closest living zoosporic fungus to the non-flagellated, terrestrial fungi.</title>
        <authorList>
            <person name="Chang Y."/>
            <person name="Rochon D."/>
            <person name="Sekimoto S."/>
            <person name="Wang Y."/>
            <person name="Chovatia M."/>
            <person name="Sandor L."/>
            <person name="Salamov A."/>
            <person name="Grigoriev I.V."/>
            <person name="Stajich J.E."/>
            <person name="Spatafora J.W."/>
        </authorList>
    </citation>
    <scope>NUCLEOTIDE SEQUENCE [LARGE SCALE GENOMIC DNA]</scope>
    <source>
        <strain evidence="5">S191</strain>
    </source>
</reference>
<dbReference type="GO" id="GO:0006412">
    <property type="term" value="P:translation"/>
    <property type="evidence" value="ECO:0007669"/>
    <property type="project" value="InterPro"/>
</dbReference>
<protein>
    <recommendedName>
        <fullName evidence="7">Ribosomal protein S11</fullName>
    </recommendedName>
</protein>
<feature type="compositionally biased region" description="Pro residues" evidence="4">
    <location>
        <begin position="345"/>
        <end position="358"/>
    </location>
</feature>
<dbReference type="GO" id="GO:0005840">
    <property type="term" value="C:ribosome"/>
    <property type="evidence" value="ECO:0007669"/>
    <property type="project" value="UniProtKB-KW"/>
</dbReference>
<dbReference type="OrthoDB" id="1654884at2759"/>
<sequence>MDFSAGDPGRTGSESGSGGTSADGGRGRSRTRKHGGANSAESSASEGGKRRFRHPTGREFDGRGAPRNGRRKPRRVSSRGTGDREPSPFPRPPTTPSGARAHGPQSGPRFFDARRPPGGGAERALAARLRAASRRASSQAAELVRAGAEKAALRAAVRALRSRLLAARRCAAAAESRRLSERRRQAQDFELRVLAERLRRERETGDLRRRVRDLEYERDRERQKAGLAERLLEERREAERGELARCLVAVIDVNRRSTNFSLETMARKLSAQSGPVRRVSRQGRVLARPLCLTVICEAARGEEGGRAGRCGAGLGAYCRPRASRRLLQFPSAFRALSSPWQQPTPRFPVPPPPPPPLPRTGGELTAGGEKRERERDLPPFSPPNTKAPEGASDAPRHDEQAAAAASSRDLLVSLALCAGRTGAAATPATTIAGDRPDEVWSPLRHRSLSTVSPPAPASLGTRPATCAPSGLKLAGAPSKHAKNKALNSAVPAPAPGALGAGAADAGKATAAVAERADVVKVYRTYVNPGLSPTCGAVTGSTKCEHPSNPEAYTVTIKVRRRNTFISLNNPTGKEVTHASLGHLGYRNSGKRGYEPSYQLGVHLAEKVASSRIPVHSVEIVFKGFGPGREAALRGFISACRHQVIRLTDRTWVKWSDWPRSRRRPRK</sequence>
<proteinExistence type="inferred from homology"/>
<dbReference type="GO" id="GO:0003735">
    <property type="term" value="F:structural constituent of ribosome"/>
    <property type="evidence" value="ECO:0007669"/>
    <property type="project" value="InterPro"/>
</dbReference>
<dbReference type="Pfam" id="PF00411">
    <property type="entry name" value="Ribosomal_S11"/>
    <property type="match status" value="1"/>
</dbReference>
<feature type="compositionally biased region" description="Basic residues" evidence="4">
    <location>
        <begin position="68"/>
        <end position="77"/>
    </location>
</feature>
<evidence type="ECO:0000313" key="6">
    <source>
        <dbReference type="Proteomes" id="UP000673691"/>
    </source>
</evidence>
<evidence type="ECO:0000256" key="2">
    <source>
        <dbReference type="ARBA" id="ARBA00022980"/>
    </source>
</evidence>
<comment type="caution">
    <text evidence="5">The sequence shown here is derived from an EMBL/GenBank/DDBJ whole genome shotgun (WGS) entry which is preliminary data.</text>
</comment>
<keyword evidence="6" id="KW-1185">Reference proteome</keyword>
<dbReference type="GO" id="GO:1990904">
    <property type="term" value="C:ribonucleoprotein complex"/>
    <property type="evidence" value="ECO:0007669"/>
    <property type="project" value="UniProtKB-KW"/>
</dbReference>
<dbReference type="Gene3D" id="3.30.420.80">
    <property type="entry name" value="Ribosomal protein S11"/>
    <property type="match status" value="1"/>
</dbReference>